<name>A0ABP7XCZ5_9FLAO</name>
<organism evidence="2 3">
    <name type="scientific">Aquimarina addita</name>
    <dbReference type="NCBI Taxonomy" id="870485"/>
    <lineage>
        <taxon>Bacteria</taxon>
        <taxon>Pseudomonadati</taxon>
        <taxon>Bacteroidota</taxon>
        <taxon>Flavobacteriia</taxon>
        <taxon>Flavobacteriales</taxon>
        <taxon>Flavobacteriaceae</taxon>
        <taxon>Aquimarina</taxon>
    </lineage>
</organism>
<keyword evidence="3" id="KW-1185">Reference proteome</keyword>
<protein>
    <recommendedName>
        <fullName evidence="4">Gliding motility-associated C-terminal domain-containing protein</fullName>
    </recommendedName>
</protein>
<keyword evidence="1" id="KW-0732">Signal</keyword>
<reference evidence="3" key="1">
    <citation type="journal article" date="2019" name="Int. J. Syst. Evol. Microbiol.">
        <title>The Global Catalogue of Microorganisms (GCM) 10K type strain sequencing project: providing services to taxonomists for standard genome sequencing and annotation.</title>
        <authorList>
            <consortium name="The Broad Institute Genomics Platform"/>
            <consortium name="The Broad Institute Genome Sequencing Center for Infectious Disease"/>
            <person name="Wu L."/>
            <person name="Ma J."/>
        </authorList>
    </citation>
    <scope>NUCLEOTIDE SEQUENCE [LARGE SCALE GENOMIC DNA]</scope>
    <source>
        <strain evidence="3">JCM 17106</strain>
    </source>
</reference>
<evidence type="ECO:0000313" key="3">
    <source>
        <dbReference type="Proteomes" id="UP001500459"/>
    </source>
</evidence>
<accession>A0ABP7XCZ5</accession>
<dbReference type="EMBL" id="BAABCW010000003">
    <property type="protein sequence ID" value="GAA4112106.1"/>
    <property type="molecule type" value="Genomic_DNA"/>
</dbReference>
<evidence type="ECO:0008006" key="4">
    <source>
        <dbReference type="Google" id="ProtNLM"/>
    </source>
</evidence>
<proteinExistence type="predicted"/>
<evidence type="ECO:0000256" key="1">
    <source>
        <dbReference type="SAM" id="SignalP"/>
    </source>
</evidence>
<dbReference type="NCBIfam" id="TIGR04131">
    <property type="entry name" value="Bac_Flav_CTERM"/>
    <property type="match status" value="1"/>
</dbReference>
<dbReference type="RefSeq" id="WP_344925357.1">
    <property type="nucleotide sequence ID" value="NZ_BAABCW010000003.1"/>
</dbReference>
<dbReference type="Proteomes" id="UP001500459">
    <property type="component" value="Unassembled WGS sequence"/>
</dbReference>
<feature type="signal peptide" evidence="1">
    <location>
        <begin position="1"/>
        <end position="24"/>
    </location>
</feature>
<evidence type="ECO:0000313" key="2">
    <source>
        <dbReference type="EMBL" id="GAA4112106.1"/>
    </source>
</evidence>
<dbReference type="InterPro" id="IPR026341">
    <property type="entry name" value="T9SS_type_B"/>
</dbReference>
<gene>
    <name evidence="2" type="ORF">GCM10022393_10320</name>
</gene>
<feature type="chain" id="PRO_5045511243" description="Gliding motility-associated C-terminal domain-containing protein" evidence="1">
    <location>
        <begin position="25"/>
        <end position="515"/>
    </location>
</feature>
<comment type="caution">
    <text evidence="2">The sequence shown here is derived from an EMBL/GenBank/DDBJ whole genome shotgun (WGS) entry which is preliminary data.</text>
</comment>
<dbReference type="Pfam" id="PF13585">
    <property type="entry name" value="CHU_C"/>
    <property type="match status" value="1"/>
</dbReference>
<sequence>MTKLLPRISLFFVLIFFQNTCFYAQDFDTACQTTQPFCSDASEDLTFPNTTGDIDGLGEVGCLNTTPNPAWYFILIDEPGQLVFDIKQWVDEDGDNRRDSRERLLDVDFIAWGPFPTSYIIDCGDQLSRGCDLNADGDNIRPAECVNNADEPDFYIDDLDNTNIVDCSYARAMLDDDTNKIETFTLPEAQSEEYYIILITNFSDEAGVIQLEQTNVGEDGAGTTNCSVLEPGIAQDRIAVCGPGSYPITVEGRFPGSAGPPEVLAAVDFQWSRADLGSDTFTPLPGETLPFLEVNGNGVYRLQGFDNTGAEVPNSPDQVSVLDVTGITYEIGYSIAESSFSGSYTITAEVTTDPITESEGFTDFEYSLYRDLNNGNGFFEYLPYQSSPVFEDVPPGDYQIIARYANCPDSELEDDEIIMILGYPKFFTPNGDSFHDTWDIINPEDQPTAAIVYIFDRYGKLLKQIIPGGSGWDGTYNGSPMPSSQYWFRVEFNEQEDRDVERTRRVFKGSFSLIR</sequence>